<dbReference type="SUPFAM" id="SSF54001">
    <property type="entry name" value="Cysteine proteinases"/>
    <property type="match status" value="1"/>
</dbReference>
<evidence type="ECO:0000256" key="4">
    <source>
        <dbReference type="ARBA" id="ARBA00022807"/>
    </source>
</evidence>
<evidence type="ECO:0000256" key="6">
    <source>
        <dbReference type="SAM" id="MobiDB-lite"/>
    </source>
</evidence>
<comment type="similarity">
    <text evidence="1">Belongs to the peptidase C40 family.</text>
</comment>
<feature type="coiled-coil region" evidence="5">
    <location>
        <begin position="69"/>
        <end position="106"/>
    </location>
</feature>
<feature type="coiled-coil region" evidence="5">
    <location>
        <begin position="147"/>
        <end position="194"/>
    </location>
</feature>
<accession>A0ABT9I6H0</accession>
<dbReference type="PANTHER" id="PTHR47359">
    <property type="entry name" value="PEPTIDOGLYCAN DL-ENDOPEPTIDASE CWLO"/>
    <property type="match status" value="1"/>
</dbReference>
<evidence type="ECO:0000256" key="3">
    <source>
        <dbReference type="ARBA" id="ARBA00022801"/>
    </source>
</evidence>
<dbReference type="InterPro" id="IPR051794">
    <property type="entry name" value="PG_Endopeptidase_C40"/>
</dbReference>
<dbReference type="PROSITE" id="PS51935">
    <property type="entry name" value="NLPC_P60"/>
    <property type="match status" value="1"/>
</dbReference>
<sequence>MATPLRPPARRRTAGRVGLALAGTVGILLATVPASADPGSPATSGEAARLVAERGHQLEVVTEQFNEARDALTAQQATAEAAAAQLQQATADLARAQDQVRGIARSAWTGEGLGSFQALLTSDSADEFVSRVSMLETISGHQGVVLARAAEANVAAAQAQAAAQEAAAQARATYDSIAAQQAELQAQVDEFRAQFDRLSVAERQAVAEAHHAEERGGEPQRASRGDREAPAPAPAAPVVADSAAAQKAVDAAMAQRGKPYVWAASGPGAFDCSGLTSYAYRAAGISLPRASRNQAGAGRAVSRAELRPGDLVFFYSPISHVGIYIGNGQMVHAPTSGDVVKVASIDSMGGYAGARRVAG</sequence>
<name>A0ABT9I6H0_9ACTN</name>
<organism evidence="8 9">
    <name type="scientific">Blastococcus carthaginiensis</name>
    <dbReference type="NCBI Taxonomy" id="3050034"/>
    <lineage>
        <taxon>Bacteria</taxon>
        <taxon>Bacillati</taxon>
        <taxon>Actinomycetota</taxon>
        <taxon>Actinomycetes</taxon>
        <taxon>Geodermatophilales</taxon>
        <taxon>Geodermatophilaceae</taxon>
        <taxon>Blastococcus</taxon>
    </lineage>
</organism>
<evidence type="ECO:0000259" key="7">
    <source>
        <dbReference type="PROSITE" id="PS51935"/>
    </source>
</evidence>
<keyword evidence="9" id="KW-1185">Reference proteome</keyword>
<keyword evidence="2" id="KW-0645">Protease</keyword>
<gene>
    <name evidence="8" type="ORF">QOZ88_00780</name>
</gene>
<keyword evidence="4" id="KW-0788">Thiol protease</keyword>
<keyword evidence="5" id="KW-0175">Coiled coil</keyword>
<reference evidence="9" key="1">
    <citation type="submission" date="2023-05" db="EMBL/GenBank/DDBJ databases">
        <title>Draft genome of Pseudofrankia sp. BMG5.37.</title>
        <authorList>
            <person name="Gtari M."/>
            <person name="Ghodhbane F."/>
            <person name="Sbissi I."/>
        </authorList>
    </citation>
    <scope>NUCLEOTIDE SEQUENCE [LARGE SCALE GENOMIC DNA]</scope>
    <source>
        <strain evidence="9">BMG 814</strain>
    </source>
</reference>
<dbReference type="Proteomes" id="UP001233673">
    <property type="component" value="Unassembled WGS sequence"/>
</dbReference>
<dbReference type="RefSeq" id="WP_305997936.1">
    <property type="nucleotide sequence ID" value="NZ_JASNFN010000001.1"/>
</dbReference>
<dbReference type="PANTHER" id="PTHR47359:SF3">
    <property type="entry name" value="NLP_P60 DOMAIN-CONTAINING PROTEIN-RELATED"/>
    <property type="match status" value="1"/>
</dbReference>
<dbReference type="InterPro" id="IPR000064">
    <property type="entry name" value="NLP_P60_dom"/>
</dbReference>
<evidence type="ECO:0000256" key="5">
    <source>
        <dbReference type="SAM" id="Coils"/>
    </source>
</evidence>
<dbReference type="Gene3D" id="3.90.1720.10">
    <property type="entry name" value="endopeptidase domain like (from Nostoc punctiforme)"/>
    <property type="match status" value="1"/>
</dbReference>
<evidence type="ECO:0000256" key="2">
    <source>
        <dbReference type="ARBA" id="ARBA00022670"/>
    </source>
</evidence>
<protein>
    <submittedName>
        <fullName evidence="8">C40 family peptidase</fullName>
    </submittedName>
</protein>
<evidence type="ECO:0000313" key="9">
    <source>
        <dbReference type="Proteomes" id="UP001233673"/>
    </source>
</evidence>
<comment type="caution">
    <text evidence="8">The sequence shown here is derived from an EMBL/GenBank/DDBJ whole genome shotgun (WGS) entry which is preliminary data.</text>
</comment>
<dbReference type="Pfam" id="PF00877">
    <property type="entry name" value="NLPC_P60"/>
    <property type="match status" value="1"/>
</dbReference>
<feature type="domain" description="NlpC/P60" evidence="7">
    <location>
        <begin position="242"/>
        <end position="359"/>
    </location>
</feature>
<proteinExistence type="inferred from homology"/>
<dbReference type="EMBL" id="JASNFN010000001">
    <property type="protein sequence ID" value="MDP5181162.1"/>
    <property type="molecule type" value="Genomic_DNA"/>
</dbReference>
<keyword evidence="3" id="KW-0378">Hydrolase</keyword>
<evidence type="ECO:0000313" key="8">
    <source>
        <dbReference type="EMBL" id="MDP5181162.1"/>
    </source>
</evidence>
<dbReference type="InterPro" id="IPR038765">
    <property type="entry name" value="Papain-like_cys_pep_sf"/>
</dbReference>
<feature type="compositionally biased region" description="Basic and acidic residues" evidence="6">
    <location>
        <begin position="208"/>
        <end position="229"/>
    </location>
</feature>
<evidence type="ECO:0000256" key="1">
    <source>
        <dbReference type="ARBA" id="ARBA00007074"/>
    </source>
</evidence>
<feature type="region of interest" description="Disordered" evidence="6">
    <location>
        <begin position="207"/>
        <end position="238"/>
    </location>
</feature>